<feature type="domain" description="Fibronectin type III-like" evidence="3">
    <location>
        <begin position="63"/>
        <end position="132"/>
    </location>
</feature>
<comment type="caution">
    <text evidence="4">The sequence shown here is derived from an EMBL/GenBank/DDBJ whole genome shotgun (WGS) entry which is preliminary data.</text>
</comment>
<name>A0A1V3X643_MYCKA</name>
<comment type="similarity">
    <text evidence="1">Belongs to the glycosyl hydrolase 3 family.</text>
</comment>
<evidence type="ECO:0000256" key="1">
    <source>
        <dbReference type="ARBA" id="ARBA00005336"/>
    </source>
</evidence>
<gene>
    <name evidence="5" type="ORF">BZL29_3586</name>
    <name evidence="4" type="ORF">BZL30_5227</name>
</gene>
<evidence type="ECO:0000313" key="4">
    <source>
        <dbReference type="EMBL" id="OOK73931.1"/>
    </source>
</evidence>
<dbReference type="InterPro" id="IPR026891">
    <property type="entry name" value="Fn3-like"/>
</dbReference>
<dbReference type="Gene3D" id="3.40.50.1700">
    <property type="entry name" value="Glycoside hydrolase family 3 C-terminal domain"/>
    <property type="match status" value="1"/>
</dbReference>
<evidence type="ECO:0000313" key="5">
    <source>
        <dbReference type="EMBL" id="OOK77766.1"/>
    </source>
</evidence>
<dbReference type="EMBL" id="MVBM01000004">
    <property type="protein sequence ID" value="OOK73931.1"/>
    <property type="molecule type" value="Genomic_DNA"/>
</dbReference>
<dbReference type="Proteomes" id="UP000188532">
    <property type="component" value="Unassembled WGS sequence"/>
</dbReference>
<dbReference type="InterPro" id="IPR036881">
    <property type="entry name" value="Glyco_hydro_3_C_sf"/>
</dbReference>
<dbReference type="GO" id="GO:0005975">
    <property type="term" value="P:carbohydrate metabolic process"/>
    <property type="evidence" value="ECO:0007669"/>
    <property type="project" value="InterPro"/>
</dbReference>
<dbReference type="Gene3D" id="2.60.40.10">
    <property type="entry name" value="Immunoglobulins"/>
    <property type="match status" value="1"/>
</dbReference>
<dbReference type="SUPFAM" id="SSF52279">
    <property type="entry name" value="Beta-D-glucan exohydrolase, C-terminal domain"/>
    <property type="match status" value="1"/>
</dbReference>
<keyword evidence="2" id="KW-0378">Hydrolase</keyword>
<proteinExistence type="inferred from homology"/>
<evidence type="ECO:0000259" key="3">
    <source>
        <dbReference type="SMART" id="SM01217"/>
    </source>
</evidence>
<accession>A0A1V3X643</accession>
<organism evidence="4 7">
    <name type="scientific">Mycobacterium kansasii</name>
    <dbReference type="NCBI Taxonomy" id="1768"/>
    <lineage>
        <taxon>Bacteria</taxon>
        <taxon>Bacillati</taxon>
        <taxon>Actinomycetota</taxon>
        <taxon>Actinomycetes</taxon>
        <taxon>Mycobacteriales</taxon>
        <taxon>Mycobacteriaceae</taxon>
        <taxon>Mycobacterium</taxon>
    </lineage>
</organism>
<protein>
    <submittedName>
        <fullName evidence="4">Fibronectin type III-like domain protein</fullName>
    </submittedName>
</protein>
<evidence type="ECO:0000313" key="7">
    <source>
        <dbReference type="Proteomes" id="UP000189229"/>
    </source>
</evidence>
<dbReference type="PANTHER" id="PTHR42715:SF10">
    <property type="entry name" value="BETA-GLUCOSIDASE"/>
    <property type="match status" value="1"/>
</dbReference>
<evidence type="ECO:0000256" key="2">
    <source>
        <dbReference type="ARBA" id="ARBA00022801"/>
    </source>
</evidence>
<dbReference type="AlphaFoldDB" id="A0A1V3X643"/>
<dbReference type="InterPro" id="IPR050288">
    <property type="entry name" value="Cellulose_deg_GH3"/>
</dbReference>
<dbReference type="Proteomes" id="UP000189229">
    <property type="component" value="Unassembled WGS sequence"/>
</dbReference>
<dbReference type="InterPro" id="IPR013783">
    <property type="entry name" value="Ig-like_fold"/>
</dbReference>
<dbReference type="Pfam" id="PF14310">
    <property type="entry name" value="Fn3-like"/>
    <property type="match status" value="1"/>
</dbReference>
<dbReference type="EMBL" id="MVBN01000003">
    <property type="protein sequence ID" value="OOK77766.1"/>
    <property type="molecule type" value="Genomic_DNA"/>
</dbReference>
<dbReference type="GO" id="GO:0004553">
    <property type="term" value="F:hydrolase activity, hydrolyzing O-glycosyl compounds"/>
    <property type="evidence" value="ECO:0007669"/>
    <property type="project" value="InterPro"/>
</dbReference>
<dbReference type="SMART" id="SM01217">
    <property type="entry name" value="Fn3_like"/>
    <property type="match status" value="1"/>
</dbReference>
<reference evidence="6 7" key="1">
    <citation type="submission" date="2017-02" db="EMBL/GenBank/DDBJ databases">
        <title>Complete genome sequences of Mycobacterium kansasii strains isolated from rhesus macaques.</title>
        <authorList>
            <person name="Panda A."/>
            <person name="Nagaraj S."/>
            <person name="Zhao X."/>
            <person name="Tettelin H."/>
            <person name="Detolla L.J."/>
        </authorList>
    </citation>
    <scope>NUCLEOTIDE SEQUENCE [LARGE SCALE GENOMIC DNA]</scope>
    <source>
        <strain evidence="5 6">11-3469</strain>
        <strain evidence="4 7">11-3813</strain>
    </source>
</reference>
<dbReference type="PANTHER" id="PTHR42715">
    <property type="entry name" value="BETA-GLUCOSIDASE"/>
    <property type="match status" value="1"/>
</dbReference>
<sequence>MHYDEGLKVGYKWYDAENRTPLFPFGFGLSYTTFSYSELSVTPGDALDVTVRVTNTGRRAGEEIAEIYAGLPESAQEPPRRLIGWKKVALEPGESKAVTVHVEPLLLSIYDVDRNAFRLIPGEYSIWAGNSSRDLPQAAAVTLQGG</sequence>
<evidence type="ECO:0000313" key="6">
    <source>
        <dbReference type="Proteomes" id="UP000188532"/>
    </source>
</evidence>